<keyword evidence="3" id="KW-1185">Reference proteome</keyword>
<keyword evidence="1" id="KW-0472">Membrane</keyword>
<dbReference type="Proteomes" id="UP000593892">
    <property type="component" value="Chromosome"/>
</dbReference>
<name>A0A7S7SNN7_PALFE</name>
<dbReference type="AlphaFoldDB" id="A0A7S7SNN7"/>
<keyword evidence="1" id="KW-0812">Transmembrane</keyword>
<dbReference type="EMBL" id="CP063849">
    <property type="protein sequence ID" value="QOY90756.1"/>
    <property type="molecule type" value="Genomic_DNA"/>
</dbReference>
<dbReference type="KEGG" id="pfer:IRI77_12660"/>
<proteinExistence type="predicted"/>
<protein>
    <submittedName>
        <fullName evidence="2">Uncharacterized protein</fullName>
    </submittedName>
</protein>
<feature type="transmembrane region" description="Helical" evidence="1">
    <location>
        <begin position="38"/>
        <end position="58"/>
    </location>
</feature>
<evidence type="ECO:0000256" key="1">
    <source>
        <dbReference type="SAM" id="Phobius"/>
    </source>
</evidence>
<organism evidence="2 3">
    <name type="scientific">Paludibaculum fermentans</name>
    <dbReference type="NCBI Taxonomy" id="1473598"/>
    <lineage>
        <taxon>Bacteria</taxon>
        <taxon>Pseudomonadati</taxon>
        <taxon>Acidobacteriota</taxon>
        <taxon>Terriglobia</taxon>
        <taxon>Bryobacterales</taxon>
        <taxon>Bryobacteraceae</taxon>
        <taxon>Paludibaculum</taxon>
    </lineage>
</organism>
<accession>A0A7S7SNN7</accession>
<keyword evidence="1" id="KW-1133">Transmembrane helix</keyword>
<feature type="transmembrane region" description="Helical" evidence="1">
    <location>
        <begin position="131"/>
        <end position="150"/>
    </location>
</feature>
<feature type="transmembrane region" description="Helical" evidence="1">
    <location>
        <begin position="64"/>
        <end position="86"/>
    </location>
</feature>
<feature type="transmembrane region" description="Helical" evidence="1">
    <location>
        <begin position="12"/>
        <end position="31"/>
    </location>
</feature>
<evidence type="ECO:0000313" key="3">
    <source>
        <dbReference type="Proteomes" id="UP000593892"/>
    </source>
</evidence>
<evidence type="ECO:0000313" key="2">
    <source>
        <dbReference type="EMBL" id="QOY90756.1"/>
    </source>
</evidence>
<dbReference type="RefSeq" id="WP_194452413.1">
    <property type="nucleotide sequence ID" value="NZ_CP063849.1"/>
</dbReference>
<reference evidence="2 3" key="1">
    <citation type="submission" date="2020-10" db="EMBL/GenBank/DDBJ databases">
        <title>Complete genome sequence of Paludibaculum fermentans P105T, a facultatively anaerobic acidobacterium capable of dissimilatory Fe(III) reduction.</title>
        <authorList>
            <person name="Dedysh S.N."/>
            <person name="Beletsky A.V."/>
            <person name="Kulichevskaya I.S."/>
            <person name="Mardanov A.V."/>
            <person name="Ravin N.V."/>
        </authorList>
    </citation>
    <scope>NUCLEOTIDE SEQUENCE [LARGE SCALE GENOMIC DNA]</scope>
    <source>
        <strain evidence="2 3">P105</strain>
    </source>
</reference>
<gene>
    <name evidence="2" type="ORF">IRI77_12660</name>
</gene>
<sequence length="196" mass="21611">MPLPAALLLPGHGLLLSPLLLLILLGSLLLLALFADALLLLLLLPLLLAPLLLLALFAGPILLLLPLLLLGPLLLLALFPAALLRLRGSLLPLLLGPGRLRRLIRSTRRLALLPPLGRLFPPLLLCWRPTTLLLVLLPLRLCFFFLLPWLRLGRMAAAQRQNQSGNDRDSFELHCPCLRYNVRSPLGKARRGPKRG</sequence>